<organism evidence="6 7">
    <name type="scientific">Vreelandella vilamensis</name>
    <dbReference type="NCBI Taxonomy" id="531309"/>
    <lineage>
        <taxon>Bacteria</taxon>
        <taxon>Pseudomonadati</taxon>
        <taxon>Pseudomonadota</taxon>
        <taxon>Gammaproteobacteria</taxon>
        <taxon>Oceanospirillales</taxon>
        <taxon>Halomonadaceae</taxon>
        <taxon>Vreelandella</taxon>
    </lineage>
</organism>
<comment type="caution">
    <text evidence="6">The sequence shown here is derived from an EMBL/GenBank/DDBJ whole genome shotgun (WGS) entry which is preliminary data.</text>
</comment>
<keyword evidence="1 3" id="KW-0597">Phosphoprotein</keyword>
<dbReference type="InterPro" id="IPR011006">
    <property type="entry name" value="CheY-like_superfamily"/>
</dbReference>
<dbReference type="SUPFAM" id="SSF46894">
    <property type="entry name" value="C-terminal effector domain of the bipartite response regulators"/>
    <property type="match status" value="1"/>
</dbReference>
<dbReference type="SMART" id="SM00448">
    <property type="entry name" value="REC"/>
    <property type="match status" value="1"/>
</dbReference>
<dbReference type="SUPFAM" id="SSF52172">
    <property type="entry name" value="CheY-like"/>
    <property type="match status" value="1"/>
</dbReference>
<dbReference type="InterPro" id="IPR051015">
    <property type="entry name" value="EvgA-like"/>
</dbReference>
<name>A0ABU1H231_9GAMM</name>
<dbReference type="PROSITE" id="PS50110">
    <property type="entry name" value="RESPONSE_REGULATORY"/>
    <property type="match status" value="1"/>
</dbReference>
<dbReference type="PROSITE" id="PS50043">
    <property type="entry name" value="HTH_LUXR_2"/>
    <property type="match status" value="1"/>
</dbReference>
<dbReference type="InterPro" id="IPR000792">
    <property type="entry name" value="Tscrpt_reg_LuxR_C"/>
</dbReference>
<accession>A0ABU1H231</accession>
<feature type="domain" description="Response regulatory" evidence="5">
    <location>
        <begin position="3"/>
        <end position="120"/>
    </location>
</feature>
<dbReference type="Proteomes" id="UP001254564">
    <property type="component" value="Unassembled WGS sequence"/>
</dbReference>
<keyword evidence="7" id="KW-1185">Reference proteome</keyword>
<evidence type="ECO:0000256" key="1">
    <source>
        <dbReference type="ARBA" id="ARBA00022553"/>
    </source>
</evidence>
<evidence type="ECO:0000259" key="5">
    <source>
        <dbReference type="PROSITE" id="PS50110"/>
    </source>
</evidence>
<gene>
    <name evidence="6" type="ORF">QC823_01055</name>
</gene>
<proteinExistence type="predicted"/>
<sequence length="236" mass="25367">MYTLMVADDHPLFRDAISAVITTGLPGSHLLEAASLAQAVALAEDNQALDLLLLDLGLPDAEGLSGLETLRQRLPGLAVVIVSAQQERGLVLDAITMGAVGYIPKSTPRQELLAAIGQILEGQVYLPPDIMRQPAKTPCESAVPSPDTLLRQRLAYLTAKQLDVLSCMTTGISNKLIARELNIAETTVKTHVSAILRKLDAASRVQAIVMAAEADLNGYMRQRHQDEGRRQTSGVE</sequence>
<evidence type="ECO:0000256" key="2">
    <source>
        <dbReference type="ARBA" id="ARBA00023125"/>
    </source>
</evidence>
<dbReference type="Gene3D" id="3.40.50.2300">
    <property type="match status" value="1"/>
</dbReference>
<keyword evidence="2" id="KW-0238">DNA-binding</keyword>
<dbReference type="InterPro" id="IPR058245">
    <property type="entry name" value="NreC/VraR/RcsB-like_REC"/>
</dbReference>
<evidence type="ECO:0000313" key="6">
    <source>
        <dbReference type="EMBL" id="MDR5897583.1"/>
    </source>
</evidence>
<dbReference type="EMBL" id="JARWAN010000001">
    <property type="protein sequence ID" value="MDR5897583.1"/>
    <property type="molecule type" value="Genomic_DNA"/>
</dbReference>
<dbReference type="PANTHER" id="PTHR45566:SF1">
    <property type="entry name" value="HTH-TYPE TRANSCRIPTIONAL REGULATOR YHJB-RELATED"/>
    <property type="match status" value="1"/>
</dbReference>
<dbReference type="InterPro" id="IPR001789">
    <property type="entry name" value="Sig_transdc_resp-reg_receiver"/>
</dbReference>
<dbReference type="CDD" id="cd06170">
    <property type="entry name" value="LuxR_C_like"/>
    <property type="match status" value="1"/>
</dbReference>
<dbReference type="SMART" id="SM00421">
    <property type="entry name" value="HTH_LUXR"/>
    <property type="match status" value="1"/>
</dbReference>
<evidence type="ECO:0000259" key="4">
    <source>
        <dbReference type="PROSITE" id="PS50043"/>
    </source>
</evidence>
<dbReference type="RefSeq" id="WP_309654501.1">
    <property type="nucleotide sequence ID" value="NZ_JARWAN010000001.1"/>
</dbReference>
<evidence type="ECO:0000313" key="7">
    <source>
        <dbReference type="Proteomes" id="UP001254564"/>
    </source>
</evidence>
<evidence type="ECO:0000256" key="3">
    <source>
        <dbReference type="PROSITE-ProRule" id="PRU00169"/>
    </source>
</evidence>
<protein>
    <submittedName>
        <fullName evidence="6">Response regulator transcription factor</fullName>
    </submittedName>
</protein>
<feature type="modified residue" description="4-aspartylphosphate" evidence="3">
    <location>
        <position position="55"/>
    </location>
</feature>
<dbReference type="PRINTS" id="PR00038">
    <property type="entry name" value="HTHLUXR"/>
</dbReference>
<dbReference type="PANTHER" id="PTHR45566">
    <property type="entry name" value="HTH-TYPE TRANSCRIPTIONAL REGULATOR YHJB-RELATED"/>
    <property type="match status" value="1"/>
</dbReference>
<feature type="domain" description="HTH luxR-type" evidence="4">
    <location>
        <begin position="150"/>
        <end position="215"/>
    </location>
</feature>
<dbReference type="InterPro" id="IPR016032">
    <property type="entry name" value="Sig_transdc_resp-reg_C-effctor"/>
</dbReference>
<dbReference type="PROSITE" id="PS00622">
    <property type="entry name" value="HTH_LUXR_1"/>
    <property type="match status" value="1"/>
</dbReference>
<dbReference type="Pfam" id="PF00072">
    <property type="entry name" value="Response_reg"/>
    <property type="match status" value="1"/>
</dbReference>
<dbReference type="Pfam" id="PF00196">
    <property type="entry name" value="GerE"/>
    <property type="match status" value="1"/>
</dbReference>
<reference evidence="6 7" key="1">
    <citation type="submission" date="2023-04" db="EMBL/GenBank/DDBJ databases">
        <title>A long-awaited taxogenomic arrangement of the family Halomonadaceae.</title>
        <authorList>
            <person name="De La Haba R."/>
            <person name="Chuvochina M."/>
            <person name="Wittouck S."/>
            <person name="Arahal D.R."/>
            <person name="Sanchez-Porro C."/>
            <person name="Hugenholtz P."/>
            <person name="Ventosa A."/>
        </authorList>
    </citation>
    <scope>NUCLEOTIDE SEQUENCE [LARGE SCALE GENOMIC DNA]</scope>
    <source>
        <strain evidence="6 7">DSM 21020</strain>
    </source>
</reference>
<dbReference type="CDD" id="cd17535">
    <property type="entry name" value="REC_NarL-like"/>
    <property type="match status" value="1"/>
</dbReference>